<dbReference type="EMBL" id="QSGQ01000007">
    <property type="protein sequence ID" value="RHB38207.1"/>
    <property type="molecule type" value="Genomic_DNA"/>
</dbReference>
<evidence type="ECO:0000313" key="27">
    <source>
        <dbReference type="Proteomes" id="UP000283652"/>
    </source>
</evidence>
<evidence type="ECO:0000313" key="34">
    <source>
        <dbReference type="Proteomes" id="UP000285981"/>
    </source>
</evidence>
<evidence type="ECO:0000313" key="1">
    <source>
        <dbReference type="EMBL" id="NME57014.1"/>
    </source>
</evidence>
<dbReference type="EMBL" id="QSRA01000005">
    <property type="protein sequence ID" value="RGK84948.1"/>
    <property type="molecule type" value="Genomic_DNA"/>
</dbReference>
<dbReference type="Proteomes" id="UP000283325">
    <property type="component" value="Unassembled WGS sequence"/>
</dbReference>
<dbReference type="Proteomes" id="UP000283630">
    <property type="component" value="Unassembled WGS sequence"/>
</dbReference>
<evidence type="ECO:0000313" key="12">
    <source>
        <dbReference type="EMBL" id="RHB38207.1"/>
    </source>
</evidence>
<dbReference type="Proteomes" id="UP000261208">
    <property type="component" value="Unassembled WGS sequence"/>
</dbReference>
<evidence type="ECO:0000313" key="14">
    <source>
        <dbReference type="EMBL" id="RHF76128.1"/>
    </source>
</evidence>
<dbReference type="RefSeq" id="WP_005334973.1">
    <property type="nucleotide sequence ID" value="NZ_AP031430.1"/>
</dbReference>
<evidence type="ECO:0000313" key="3">
    <source>
        <dbReference type="EMBL" id="RGK48964.1"/>
    </source>
</evidence>
<dbReference type="Proteomes" id="UP000260664">
    <property type="component" value="Unassembled WGS sequence"/>
</dbReference>
<dbReference type="EMBL" id="QSHK01000004">
    <property type="protein sequence ID" value="RHC08220.1"/>
    <property type="molecule type" value="Genomic_DNA"/>
</dbReference>
<evidence type="ECO:0000313" key="32">
    <source>
        <dbReference type="Proteomes" id="UP000285652"/>
    </source>
</evidence>
<dbReference type="EMBL" id="QRUK01000018">
    <property type="protein sequence ID" value="RGR58309.1"/>
    <property type="molecule type" value="Genomic_DNA"/>
</dbReference>
<evidence type="ECO:0000313" key="16">
    <source>
        <dbReference type="EMBL" id="RHL86979.1"/>
    </source>
</evidence>
<name>A0A3E5ETC8_9FIRM</name>
<reference evidence="1 36" key="3">
    <citation type="submission" date="2020-04" db="EMBL/GenBank/DDBJ databases">
        <authorList>
            <person name="Hitch T.C.A."/>
            <person name="Wylensek D."/>
            <person name="Clavel T."/>
        </authorList>
    </citation>
    <scope>NUCLEOTIDE SEQUENCE [LARGE SCALE GENOMIC DNA]</scope>
    <source>
        <strain evidence="1 36">BSM-383-APC-5F</strain>
    </source>
</reference>
<dbReference type="Proteomes" id="UP000284152">
    <property type="component" value="Unassembled WGS sequence"/>
</dbReference>
<dbReference type="Proteomes" id="UP000260841">
    <property type="component" value="Unassembled WGS sequence"/>
</dbReference>
<dbReference type="EMBL" id="QSFS01000007">
    <property type="protein sequence ID" value="RHA70438.1"/>
    <property type="molecule type" value="Genomic_DNA"/>
</dbReference>
<dbReference type="AlphaFoldDB" id="A0A3E5ETC8"/>
<evidence type="ECO:0000313" key="31">
    <source>
        <dbReference type="Proteomes" id="UP000285642"/>
    </source>
</evidence>
<evidence type="ECO:0000313" key="6">
    <source>
        <dbReference type="EMBL" id="RGO49006.1"/>
    </source>
</evidence>
<dbReference type="Proteomes" id="UP000285642">
    <property type="component" value="Unassembled WGS sequence"/>
</dbReference>
<sequence>MGDPRERNYQSLFSELAGYEKKGVYMLMNGVPASPMQIVQAHIVREDAVYMRDYVLNDNGDIKELCFDDVEMQEQDR</sequence>
<evidence type="ECO:0000313" key="15">
    <source>
        <dbReference type="EMBL" id="RHK59936.1"/>
    </source>
</evidence>
<dbReference type="EMBL" id="QRWH01000021">
    <property type="protein sequence ID" value="RGT06827.1"/>
    <property type="molecule type" value="Genomic_DNA"/>
</dbReference>
<evidence type="ECO:0000313" key="11">
    <source>
        <dbReference type="EMBL" id="RHA70438.1"/>
    </source>
</evidence>
<dbReference type="EMBL" id="JABAFX010000011">
    <property type="protein sequence ID" value="NME57014.1"/>
    <property type="molecule type" value="Genomic_DNA"/>
</dbReference>
<dbReference type="EMBL" id="QSVB01000004">
    <property type="protein sequence ID" value="RGN92023.1"/>
    <property type="molecule type" value="Genomic_DNA"/>
</dbReference>
<dbReference type="EMBL" id="QSQQ01000006">
    <property type="protein sequence ID" value="RGK48964.1"/>
    <property type="molecule type" value="Genomic_DNA"/>
</dbReference>
<evidence type="ECO:0000313" key="10">
    <source>
        <dbReference type="EMBL" id="RGW51840.1"/>
    </source>
</evidence>
<evidence type="ECO:0000313" key="4">
    <source>
        <dbReference type="EMBL" id="RGK84948.1"/>
    </source>
</evidence>
<evidence type="ECO:0000313" key="35">
    <source>
        <dbReference type="Proteomes" id="UP000358366"/>
    </source>
</evidence>
<evidence type="ECO:0000313" key="9">
    <source>
        <dbReference type="EMBL" id="RGT06827.1"/>
    </source>
</evidence>
<dbReference type="Proteomes" id="UP000284742">
    <property type="component" value="Unassembled WGS sequence"/>
</dbReference>
<evidence type="ECO:0000313" key="26">
    <source>
        <dbReference type="Proteomes" id="UP000283630"/>
    </source>
</evidence>
<dbReference type="Proteomes" id="UP000358366">
    <property type="component" value="Unassembled WGS sequence"/>
</dbReference>
<dbReference type="Proteomes" id="UP000285652">
    <property type="component" value="Unassembled WGS sequence"/>
</dbReference>
<dbReference type="EMBL" id="CABHNI010000033">
    <property type="protein sequence ID" value="VUX13347.1"/>
    <property type="molecule type" value="Genomic_DNA"/>
</dbReference>
<evidence type="ECO:0000313" key="19">
    <source>
        <dbReference type="Proteomes" id="UP000260664"/>
    </source>
</evidence>
<reference evidence="18 35" key="2">
    <citation type="submission" date="2019-07" db="EMBL/GenBank/DDBJ databases">
        <authorList>
            <person name="Hibberd C M."/>
            <person name="Gehrig L. J."/>
            <person name="Chang H.-W."/>
            <person name="Venkatesh S."/>
        </authorList>
    </citation>
    <scope>NUCLEOTIDE SEQUENCE [LARGE SCALE GENOMIC DNA]</scope>
    <source>
        <strain evidence="18">Dorea_formicigenerans_SSTS_Bg7063</strain>
    </source>
</reference>
<keyword evidence="21" id="KW-1185">Reference proteome</keyword>
<dbReference type="EMBL" id="QSVQ01000014">
    <property type="protein sequence ID" value="RGO49006.1"/>
    <property type="molecule type" value="Genomic_DNA"/>
</dbReference>
<dbReference type="Proteomes" id="UP000266376">
    <property type="component" value="Unassembled WGS sequence"/>
</dbReference>
<evidence type="ECO:0000313" key="18">
    <source>
        <dbReference type="EMBL" id="VUX13347.1"/>
    </source>
</evidence>
<evidence type="ECO:0000313" key="20">
    <source>
        <dbReference type="Proteomes" id="UP000260841"/>
    </source>
</evidence>
<dbReference type="Proteomes" id="UP000284883">
    <property type="component" value="Unassembled WGS sequence"/>
</dbReference>
<dbReference type="GeneID" id="92865741"/>
<evidence type="ECO:0000313" key="25">
    <source>
        <dbReference type="Proteomes" id="UP000283325"/>
    </source>
</evidence>
<evidence type="ECO:0000313" key="24">
    <source>
        <dbReference type="Proteomes" id="UP000266376"/>
    </source>
</evidence>
<evidence type="ECO:0000313" key="5">
    <source>
        <dbReference type="EMBL" id="RGN92023.1"/>
    </source>
</evidence>
<dbReference type="Proteomes" id="UP000285981">
    <property type="component" value="Unassembled WGS sequence"/>
</dbReference>
<accession>A0A3E5ETC8</accession>
<evidence type="ECO:0000313" key="33">
    <source>
        <dbReference type="Proteomes" id="UP000285666"/>
    </source>
</evidence>
<dbReference type="Proteomes" id="UP000261055">
    <property type="component" value="Unassembled WGS sequence"/>
</dbReference>
<dbReference type="EMBL" id="QSAJ01000027">
    <property type="protein sequence ID" value="RGW51840.1"/>
    <property type="molecule type" value="Genomic_DNA"/>
</dbReference>
<proteinExistence type="predicted"/>
<evidence type="ECO:0000313" key="21">
    <source>
        <dbReference type="Proteomes" id="UP000261055"/>
    </source>
</evidence>
<dbReference type="EMBL" id="QRNS01000041">
    <property type="protein sequence ID" value="RHK59936.1"/>
    <property type="molecule type" value="Genomic_DNA"/>
</dbReference>
<dbReference type="Proteomes" id="UP000285666">
    <property type="component" value="Unassembled WGS sequence"/>
</dbReference>
<dbReference type="EMBL" id="QSOI01000018">
    <property type="protein sequence ID" value="RGI82112.1"/>
    <property type="molecule type" value="Genomic_DNA"/>
</dbReference>
<gene>
    <name evidence="18" type="ORF">DFSSTS7063_02056</name>
    <name evidence="15" type="ORF">DW054_15365</name>
    <name evidence="14" type="ORF">DW658_14120</name>
    <name evidence="13" type="ORF">DW860_07960</name>
    <name evidence="12" type="ORF">DW885_11160</name>
    <name evidence="11" type="ORF">DW924_07680</name>
    <name evidence="10" type="ORF">DWV67_11050</name>
    <name evidence="9" type="ORF">DWX53_14780</name>
    <name evidence="8" type="ORF">DWX78_09135</name>
    <name evidence="7" type="ORF">DWY33_10060</name>
    <name evidence="17" type="ORF">DWZ24_12605</name>
    <name evidence="16" type="ORF">DWZ98_10790</name>
    <name evidence="6" type="ORF">DXB12_11540</name>
    <name evidence="5" type="ORF">DXB36_05205</name>
    <name evidence="4" type="ORF">DXC93_05620</name>
    <name evidence="3" type="ORF">DXD10_06550</name>
    <name evidence="2" type="ORF">DXD84_12370</name>
    <name evidence="1" type="ORF">HF855_06155</name>
</gene>
<evidence type="ECO:0000313" key="29">
    <source>
        <dbReference type="Proteomes" id="UP000284742"/>
    </source>
</evidence>
<evidence type="ECO:0000313" key="22">
    <source>
        <dbReference type="Proteomes" id="UP000261208"/>
    </source>
</evidence>
<dbReference type="Proteomes" id="UP000261324">
    <property type="component" value="Unassembled WGS sequence"/>
</dbReference>
<evidence type="ECO:0000313" key="2">
    <source>
        <dbReference type="EMBL" id="RGI82112.1"/>
    </source>
</evidence>
<protein>
    <submittedName>
        <fullName evidence="5">Uncharacterized protein</fullName>
    </submittedName>
</protein>
<evidence type="ECO:0000313" key="23">
    <source>
        <dbReference type="Proteomes" id="UP000261324"/>
    </source>
</evidence>
<dbReference type="EMBL" id="QRPD01000009">
    <property type="protein sequence ID" value="RHL86979.1"/>
    <property type="molecule type" value="Genomic_DNA"/>
</dbReference>
<evidence type="ECO:0000313" key="8">
    <source>
        <dbReference type="EMBL" id="RGS69949.1"/>
    </source>
</evidence>
<reference evidence="19 20" key="1">
    <citation type="submission" date="2018-08" db="EMBL/GenBank/DDBJ databases">
        <title>A genome reference for cultivated species of the human gut microbiota.</title>
        <authorList>
            <person name="Zou Y."/>
            <person name="Xue W."/>
            <person name="Luo G."/>
        </authorList>
    </citation>
    <scope>NUCLEOTIDE SEQUENCE [LARGE SCALE GENOMIC DNA]</scope>
    <source>
        <strain evidence="10 24">AF12-11</strain>
        <strain evidence="9 26">AF19-4AC</strain>
        <strain evidence="8 34">AF21-25</strain>
        <strain evidence="7 27">AF25-11</strain>
        <strain evidence="17 32">AF31-13BH</strain>
        <strain evidence="16 25">AF36-1BH</strain>
        <strain evidence="15 28">AF42-21</strain>
        <strain evidence="14 33">AM23-7AC</strain>
        <strain evidence="13 29">AM37-5</strain>
        <strain evidence="12 30">AM40-15AC</strain>
        <strain evidence="11 31">AM42-8</strain>
        <strain evidence="6 21">OM02-12</strain>
        <strain evidence="5 20">OM03-2</strain>
        <strain evidence="4 23">TF09-3</strain>
        <strain evidence="3 22">TF11-11</strain>
        <strain evidence="2 19">TM09-19AC</strain>
    </source>
</reference>
<evidence type="ECO:0000313" key="17">
    <source>
        <dbReference type="EMBL" id="RHN14481.1"/>
    </source>
</evidence>
<evidence type="ECO:0000313" key="7">
    <source>
        <dbReference type="EMBL" id="RGR58309.1"/>
    </source>
</evidence>
<dbReference type="EMBL" id="QRHN01000025">
    <property type="protein sequence ID" value="RHF76128.1"/>
    <property type="molecule type" value="Genomic_DNA"/>
</dbReference>
<evidence type="ECO:0000313" key="13">
    <source>
        <dbReference type="EMBL" id="RHC08220.1"/>
    </source>
</evidence>
<dbReference type="EMBL" id="QRVU01000041">
    <property type="protein sequence ID" value="RGS69949.1"/>
    <property type="molecule type" value="Genomic_DNA"/>
</dbReference>
<dbReference type="EMBL" id="QRQQ01000012">
    <property type="protein sequence ID" value="RHN14481.1"/>
    <property type="molecule type" value="Genomic_DNA"/>
</dbReference>
<dbReference type="Proteomes" id="UP000283652">
    <property type="component" value="Unassembled WGS sequence"/>
</dbReference>
<dbReference type="Proteomes" id="UP000580130">
    <property type="component" value="Unassembled WGS sequence"/>
</dbReference>
<evidence type="ECO:0000313" key="28">
    <source>
        <dbReference type="Proteomes" id="UP000284152"/>
    </source>
</evidence>
<evidence type="ECO:0000313" key="30">
    <source>
        <dbReference type="Proteomes" id="UP000284883"/>
    </source>
</evidence>
<organism evidence="5 20">
    <name type="scientific">Dorea formicigenerans</name>
    <dbReference type="NCBI Taxonomy" id="39486"/>
    <lineage>
        <taxon>Bacteria</taxon>
        <taxon>Bacillati</taxon>
        <taxon>Bacillota</taxon>
        <taxon>Clostridia</taxon>
        <taxon>Lachnospirales</taxon>
        <taxon>Lachnospiraceae</taxon>
        <taxon>Dorea</taxon>
    </lineage>
</organism>
<evidence type="ECO:0000313" key="36">
    <source>
        <dbReference type="Proteomes" id="UP000580130"/>
    </source>
</evidence>